<evidence type="ECO:0008006" key="5">
    <source>
        <dbReference type="Google" id="ProtNLM"/>
    </source>
</evidence>
<feature type="chain" id="PRO_5028802802" description="Phage coat protein" evidence="2">
    <location>
        <begin position="31"/>
        <end position="79"/>
    </location>
</feature>
<accession>A0A7H1C112</accession>
<name>A0A7H1C112_9PAST</name>
<feature type="transmembrane region" description="Helical" evidence="1">
    <location>
        <begin position="54"/>
        <end position="71"/>
    </location>
</feature>
<keyword evidence="1" id="KW-0812">Transmembrane</keyword>
<protein>
    <recommendedName>
        <fullName evidence="5">Phage coat protein</fullName>
    </recommendedName>
</protein>
<dbReference type="Proteomes" id="UP000576260">
    <property type="component" value="Chromosome"/>
</dbReference>
<feature type="signal peptide" evidence="2">
    <location>
        <begin position="1"/>
        <end position="30"/>
    </location>
</feature>
<evidence type="ECO:0000256" key="1">
    <source>
        <dbReference type="SAM" id="Phobius"/>
    </source>
</evidence>
<keyword evidence="2" id="KW-0732">Signal</keyword>
<gene>
    <name evidence="3" type="ORF">ICJ55_07885</name>
</gene>
<keyword evidence="4" id="KW-1185">Reference proteome</keyword>
<dbReference type="AlphaFoldDB" id="A0A7H1C112"/>
<reference evidence="3 4" key="1">
    <citation type="submission" date="2020-09" db="EMBL/GenBank/DDBJ databases">
        <title>Mannheimia bovis sp.nov., isolated from a cow.</title>
        <authorList>
            <person name="Li F."/>
        </authorList>
    </citation>
    <scope>NUCLEOTIDE SEQUENCE [LARGE SCALE GENOMIC DNA]</scope>
    <source>
        <strain evidence="3 4">ZY190616</strain>
    </source>
</reference>
<dbReference type="KEGG" id="mbos:ICJ55_07885"/>
<evidence type="ECO:0000313" key="3">
    <source>
        <dbReference type="EMBL" id="QNS14667.1"/>
    </source>
</evidence>
<keyword evidence="1" id="KW-0472">Membrane</keyword>
<keyword evidence="1" id="KW-1133">Transmembrane helix</keyword>
<proteinExistence type="predicted"/>
<dbReference type="EMBL" id="CP061280">
    <property type="protein sequence ID" value="QNS14667.1"/>
    <property type="molecule type" value="Genomic_DNA"/>
</dbReference>
<organism evidence="3 4">
    <name type="scientific">Mannheimia bovis</name>
    <dbReference type="NCBI Taxonomy" id="2770636"/>
    <lineage>
        <taxon>Bacteria</taxon>
        <taxon>Pseudomonadati</taxon>
        <taxon>Pseudomonadota</taxon>
        <taxon>Gammaproteobacteria</taxon>
        <taxon>Pasteurellales</taxon>
        <taxon>Pasteurellaceae</taxon>
        <taxon>Mannheimia</taxon>
    </lineage>
</organism>
<evidence type="ECO:0000313" key="4">
    <source>
        <dbReference type="Proteomes" id="UP000576260"/>
    </source>
</evidence>
<dbReference type="RefSeq" id="WP_188156312.1">
    <property type="nucleotide sequence ID" value="NZ_CP061280.1"/>
</dbReference>
<evidence type="ECO:0000256" key="2">
    <source>
        <dbReference type="SAM" id="SignalP"/>
    </source>
</evidence>
<sequence length="79" mass="8073">MKNALNKLKGTYLKACVALSLGVASTGAFASSDGETMFKPLLDAINVDSVKSGILSAAGVVLGVTIVVMGIRKIKSMIS</sequence>